<dbReference type="SMART" id="SM00184">
    <property type="entry name" value="RING"/>
    <property type="match status" value="1"/>
</dbReference>
<accession>A0AAV7EWB6</accession>
<dbReference type="EMBL" id="JAINDJ010000003">
    <property type="protein sequence ID" value="KAG9451917.1"/>
    <property type="molecule type" value="Genomic_DNA"/>
</dbReference>
<gene>
    <name evidence="7" type="ORF">H6P81_004821</name>
</gene>
<dbReference type="InterPro" id="IPR051834">
    <property type="entry name" value="RING_finger_E3_ligase"/>
</dbReference>
<dbReference type="SUPFAM" id="SSF57850">
    <property type="entry name" value="RING/U-box"/>
    <property type="match status" value="1"/>
</dbReference>
<dbReference type="InterPro" id="IPR013083">
    <property type="entry name" value="Znf_RING/FYVE/PHD"/>
</dbReference>
<evidence type="ECO:0000256" key="4">
    <source>
        <dbReference type="PROSITE-ProRule" id="PRU00175"/>
    </source>
</evidence>
<dbReference type="PROSITE" id="PS50089">
    <property type="entry name" value="ZF_RING_2"/>
    <property type="match status" value="1"/>
</dbReference>
<keyword evidence="3" id="KW-0862">Zinc</keyword>
<name>A0AAV7EWB6_ARIFI</name>
<evidence type="ECO:0000256" key="2">
    <source>
        <dbReference type="ARBA" id="ARBA00022771"/>
    </source>
</evidence>
<dbReference type="Gene3D" id="3.30.40.10">
    <property type="entry name" value="Zinc/RING finger domain, C3HC4 (zinc finger)"/>
    <property type="match status" value="1"/>
</dbReference>
<feature type="domain" description="RING-type" evidence="6">
    <location>
        <begin position="69"/>
        <end position="110"/>
    </location>
</feature>
<dbReference type="GO" id="GO:0008270">
    <property type="term" value="F:zinc ion binding"/>
    <property type="evidence" value="ECO:0007669"/>
    <property type="project" value="UniProtKB-KW"/>
</dbReference>
<keyword evidence="2 4" id="KW-0863">Zinc-finger</keyword>
<dbReference type="Pfam" id="PF13639">
    <property type="entry name" value="zf-RING_2"/>
    <property type="match status" value="1"/>
</dbReference>
<proteinExistence type="predicted"/>
<dbReference type="GO" id="GO:0006511">
    <property type="term" value="P:ubiquitin-dependent protein catabolic process"/>
    <property type="evidence" value="ECO:0007669"/>
    <property type="project" value="TreeGrafter"/>
</dbReference>
<dbReference type="GO" id="GO:0005634">
    <property type="term" value="C:nucleus"/>
    <property type="evidence" value="ECO:0007669"/>
    <property type="project" value="TreeGrafter"/>
</dbReference>
<feature type="region of interest" description="Disordered" evidence="5">
    <location>
        <begin position="21"/>
        <end position="53"/>
    </location>
</feature>
<evidence type="ECO:0000313" key="7">
    <source>
        <dbReference type="EMBL" id="KAG9451917.1"/>
    </source>
</evidence>
<reference evidence="7 8" key="1">
    <citation type="submission" date="2021-07" db="EMBL/GenBank/DDBJ databases">
        <title>The Aristolochia fimbriata genome: insights into angiosperm evolution, floral development and chemical biosynthesis.</title>
        <authorList>
            <person name="Jiao Y."/>
        </authorList>
    </citation>
    <scope>NUCLEOTIDE SEQUENCE [LARGE SCALE GENOMIC DNA]</scope>
    <source>
        <strain evidence="7">IBCAS-2021</strain>
        <tissue evidence="7">Leaf</tissue>
    </source>
</reference>
<evidence type="ECO:0000256" key="5">
    <source>
        <dbReference type="SAM" id="MobiDB-lite"/>
    </source>
</evidence>
<protein>
    <recommendedName>
        <fullName evidence="6">RING-type domain-containing protein</fullName>
    </recommendedName>
</protein>
<sequence>MDETALRARSRLERKLRCLPSRLEDNKNERKETRSRDSSTRNSNGSRPGMLEEVKLQLSTRKYSTREVCSICLDEFKSQKAVINLPCSHRYHSDCLLPWLAVHSDCPYCRTAVPF</sequence>
<dbReference type="GO" id="GO:0061630">
    <property type="term" value="F:ubiquitin protein ligase activity"/>
    <property type="evidence" value="ECO:0007669"/>
    <property type="project" value="TreeGrafter"/>
</dbReference>
<dbReference type="InterPro" id="IPR001841">
    <property type="entry name" value="Znf_RING"/>
</dbReference>
<evidence type="ECO:0000259" key="6">
    <source>
        <dbReference type="PROSITE" id="PS50089"/>
    </source>
</evidence>
<dbReference type="AlphaFoldDB" id="A0AAV7EWB6"/>
<keyword evidence="1" id="KW-0479">Metal-binding</keyword>
<evidence type="ECO:0000256" key="1">
    <source>
        <dbReference type="ARBA" id="ARBA00022723"/>
    </source>
</evidence>
<dbReference type="Proteomes" id="UP000825729">
    <property type="component" value="Unassembled WGS sequence"/>
</dbReference>
<feature type="compositionally biased region" description="Basic and acidic residues" evidence="5">
    <location>
        <begin position="21"/>
        <end position="39"/>
    </location>
</feature>
<evidence type="ECO:0000256" key="3">
    <source>
        <dbReference type="ARBA" id="ARBA00022833"/>
    </source>
</evidence>
<keyword evidence="8" id="KW-1185">Reference proteome</keyword>
<dbReference type="PANTHER" id="PTHR45931:SF3">
    <property type="entry name" value="RING ZINC FINGER-CONTAINING PROTEIN"/>
    <property type="match status" value="1"/>
</dbReference>
<evidence type="ECO:0000313" key="8">
    <source>
        <dbReference type="Proteomes" id="UP000825729"/>
    </source>
</evidence>
<dbReference type="PANTHER" id="PTHR45931">
    <property type="entry name" value="SI:CH211-59O9.10"/>
    <property type="match status" value="1"/>
</dbReference>
<organism evidence="7 8">
    <name type="scientific">Aristolochia fimbriata</name>
    <name type="common">White veined hardy Dutchman's pipe vine</name>
    <dbReference type="NCBI Taxonomy" id="158543"/>
    <lineage>
        <taxon>Eukaryota</taxon>
        <taxon>Viridiplantae</taxon>
        <taxon>Streptophyta</taxon>
        <taxon>Embryophyta</taxon>
        <taxon>Tracheophyta</taxon>
        <taxon>Spermatophyta</taxon>
        <taxon>Magnoliopsida</taxon>
        <taxon>Magnoliidae</taxon>
        <taxon>Piperales</taxon>
        <taxon>Aristolochiaceae</taxon>
        <taxon>Aristolochia</taxon>
    </lineage>
</organism>
<dbReference type="CDD" id="cd16454">
    <property type="entry name" value="RING-H2_PA-TM-RING"/>
    <property type="match status" value="1"/>
</dbReference>
<comment type="caution">
    <text evidence="7">The sequence shown here is derived from an EMBL/GenBank/DDBJ whole genome shotgun (WGS) entry which is preliminary data.</text>
</comment>